<sequence length="99" mass="11269">MSVVKPILSTEFKVSGRVQGVFFRKYTKGEADRLGLVGWVRNEQDGSVYGKIQGSADAVNQMKSWLQNKGSPMSKITSTNFLNEQTLDKFEYQDFRIVR</sequence>
<evidence type="ECO:0000256" key="6">
    <source>
        <dbReference type="RuleBase" id="RU000553"/>
    </source>
</evidence>
<feature type="domain" description="Acylphosphatase-like" evidence="8">
    <location>
        <begin position="9"/>
        <end position="99"/>
    </location>
</feature>
<reference evidence="9" key="1">
    <citation type="submission" date="2022-12" db="EMBL/GenBank/DDBJ databases">
        <title>Genome assemblies of Blomia tropicalis.</title>
        <authorList>
            <person name="Cui Y."/>
        </authorList>
    </citation>
    <scope>NUCLEOTIDE SEQUENCE</scope>
    <source>
        <tissue evidence="9">Adult mites</tissue>
    </source>
</reference>
<comment type="similarity">
    <text evidence="1 7">Belongs to the acylphosphatase family.</text>
</comment>
<keyword evidence="10" id="KW-1185">Reference proteome</keyword>
<comment type="caution">
    <text evidence="9">The sequence shown here is derived from an EMBL/GenBank/DDBJ whole genome shotgun (WGS) entry which is preliminary data.</text>
</comment>
<evidence type="ECO:0000256" key="7">
    <source>
        <dbReference type="RuleBase" id="RU004168"/>
    </source>
</evidence>
<dbReference type="PROSITE" id="PS00150">
    <property type="entry name" value="ACYLPHOSPHATASE_1"/>
    <property type="match status" value="1"/>
</dbReference>
<dbReference type="PANTHER" id="PTHR10029:SF3">
    <property type="entry name" value="ACYLPHOSPHATASE-RELATED"/>
    <property type="match status" value="1"/>
</dbReference>
<dbReference type="InterPro" id="IPR001792">
    <property type="entry name" value="Acylphosphatase-like_dom"/>
</dbReference>
<feature type="active site" evidence="5">
    <location>
        <position position="24"/>
    </location>
</feature>
<dbReference type="InterPro" id="IPR020456">
    <property type="entry name" value="Acylphosphatase"/>
</dbReference>
<gene>
    <name evidence="9" type="ORF">RDWZM_000556</name>
</gene>
<accession>A0A9Q0RQK3</accession>
<dbReference type="Pfam" id="PF00708">
    <property type="entry name" value="Acylphosphatase"/>
    <property type="match status" value="1"/>
</dbReference>
<evidence type="ECO:0000256" key="5">
    <source>
        <dbReference type="PROSITE-ProRule" id="PRU00520"/>
    </source>
</evidence>
<evidence type="ECO:0000256" key="4">
    <source>
        <dbReference type="ARBA" id="ARBA00047645"/>
    </source>
</evidence>
<keyword evidence="3 5" id="KW-0378">Hydrolase</keyword>
<evidence type="ECO:0000313" key="9">
    <source>
        <dbReference type="EMBL" id="KAJ6222011.1"/>
    </source>
</evidence>
<dbReference type="PROSITE" id="PS00151">
    <property type="entry name" value="ACYLPHOSPHATASE_2"/>
    <property type="match status" value="1"/>
</dbReference>
<evidence type="ECO:0000256" key="1">
    <source>
        <dbReference type="ARBA" id="ARBA00005614"/>
    </source>
</evidence>
<protein>
    <recommendedName>
        <fullName evidence="2 5">Acylphosphatase</fullName>
        <ecNumber evidence="2 5">3.6.1.7</ecNumber>
    </recommendedName>
</protein>
<dbReference type="GO" id="GO:0003998">
    <property type="term" value="F:acylphosphatase activity"/>
    <property type="evidence" value="ECO:0007669"/>
    <property type="project" value="UniProtKB-EC"/>
</dbReference>
<dbReference type="PROSITE" id="PS51160">
    <property type="entry name" value="ACYLPHOSPHATASE_3"/>
    <property type="match status" value="1"/>
</dbReference>
<dbReference type="EC" id="3.6.1.7" evidence="2 5"/>
<dbReference type="InterPro" id="IPR036046">
    <property type="entry name" value="Acylphosphatase-like_dom_sf"/>
</dbReference>
<comment type="catalytic activity">
    <reaction evidence="4 5 6">
        <text>an acyl phosphate + H2O = a carboxylate + phosphate + H(+)</text>
        <dbReference type="Rhea" id="RHEA:14965"/>
        <dbReference type="ChEBI" id="CHEBI:15377"/>
        <dbReference type="ChEBI" id="CHEBI:15378"/>
        <dbReference type="ChEBI" id="CHEBI:29067"/>
        <dbReference type="ChEBI" id="CHEBI:43474"/>
        <dbReference type="ChEBI" id="CHEBI:59918"/>
        <dbReference type="EC" id="3.6.1.7"/>
    </reaction>
</comment>
<dbReference type="OMA" id="PLNEMKH"/>
<evidence type="ECO:0000259" key="8">
    <source>
        <dbReference type="PROSITE" id="PS51160"/>
    </source>
</evidence>
<dbReference type="EMBL" id="JAPWDV010000001">
    <property type="protein sequence ID" value="KAJ6222011.1"/>
    <property type="molecule type" value="Genomic_DNA"/>
</dbReference>
<dbReference type="Proteomes" id="UP001142055">
    <property type="component" value="Chromosome 1"/>
</dbReference>
<organism evidence="9 10">
    <name type="scientific">Blomia tropicalis</name>
    <name type="common">Mite</name>
    <dbReference type="NCBI Taxonomy" id="40697"/>
    <lineage>
        <taxon>Eukaryota</taxon>
        <taxon>Metazoa</taxon>
        <taxon>Ecdysozoa</taxon>
        <taxon>Arthropoda</taxon>
        <taxon>Chelicerata</taxon>
        <taxon>Arachnida</taxon>
        <taxon>Acari</taxon>
        <taxon>Acariformes</taxon>
        <taxon>Sarcoptiformes</taxon>
        <taxon>Astigmata</taxon>
        <taxon>Glycyphagoidea</taxon>
        <taxon>Echimyopodidae</taxon>
        <taxon>Blomia</taxon>
    </lineage>
</organism>
<evidence type="ECO:0000313" key="10">
    <source>
        <dbReference type="Proteomes" id="UP001142055"/>
    </source>
</evidence>
<dbReference type="PANTHER" id="PTHR10029">
    <property type="entry name" value="ACYLPHOSPHATASE"/>
    <property type="match status" value="1"/>
</dbReference>
<name>A0A9Q0RQK3_BLOTA</name>
<evidence type="ECO:0000256" key="2">
    <source>
        <dbReference type="ARBA" id="ARBA00012150"/>
    </source>
</evidence>
<proteinExistence type="inferred from homology"/>
<evidence type="ECO:0000256" key="3">
    <source>
        <dbReference type="ARBA" id="ARBA00022801"/>
    </source>
</evidence>
<dbReference type="FunFam" id="3.30.70.100:FF:000011">
    <property type="entry name" value="Acylphosphatase"/>
    <property type="match status" value="1"/>
</dbReference>
<dbReference type="PRINTS" id="PR00112">
    <property type="entry name" value="ACYLPHPHTASE"/>
</dbReference>
<dbReference type="AlphaFoldDB" id="A0A9Q0RQK3"/>
<dbReference type="Gene3D" id="3.30.70.100">
    <property type="match status" value="1"/>
</dbReference>
<dbReference type="SUPFAM" id="SSF54975">
    <property type="entry name" value="Acylphosphatase/BLUF domain-like"/>
    <property type="match status" value="1"/>
</dbReference>
<feature type="active site" evidence="5">
    <location>
        <position position="42"/>
    </location>
</feature>
<dbReference type="InterPro" id="IPR017968">
    <property type="entry name" value="Acylphosphatase_CS"/>
</dbReference>